<protein>
    <submittedName>
        <fullName evidence="1">Uncharacterized protein</fullName>
    </submittedName>
</protein>
<keyword evidence="2" id="KW-1185">Reference proteome</keyword>
<sequence length="379" mass="42792">MTIKIWEMETLAMVVVRALFSFTLLLCYCGGITCTIAGNFDEIDATKLPLPNSRSFREKHVFNLLPGRSLEIPASCQCRCQLFGDSTGKPSHRHPESNRLVQRAFVRLRQKTRGQYSQGRVHVEAAWEQTAGPAGAHVQRTVDAELRAAGLSWGDAEQQAQDRRCTVVLVKAADSQWMQATSNRSNWKSMGETCPTADLLTKAAILYAYAIFICKITAHHQATLNSSAAREGCYYSAPTSYRIGFTKITQLHVALRGATRSSETLRACVPDGAHSPTSGRAAPRQRGRRAGRRARSGRSSPEGVFRGVITEIERRKWRWAAHIARMDHSRWARRVLEGRPPKRWTDDIRQQAGVNWMRVAMNRQDWKSREEAYVRRRAL</sequence>
<proteinExistence type="predicted"/>
<gene>
    <name evidence="1" type="ORF">MSG28_010179</name>
</gene>
<accession>A0ACC0KJG8</accession>
<reference evidence="1 2" key="1">
    <citation type="journal article" date="2022" name="Genome Biol. Evol.">
        <title>The Spruce Budworm Genome: Reconstructing the Evolutionary History of Antifreeze Proteins.</title>
        <authorList>
            <person name="Beliveau C."/>
            <person name="Gagne P."/>
            <person name="Picq S."/>
            <person name="Vernygora O."/>
            <person name="Keeling C.I."/>
            <person name="Pinkney K."/>
            <person name="Doucet D."/>
            <person name="Wen F."/>
            <person name="Johnston J.S."/>
            <person name="Maaroufi H."/>
            <person name="Boyle B."/>
            <person name="Laroche J."/>
            <person name="Dewar K."/>
            <person name="Juretic N."/>
            <person name="Blackburn G."/>
            <person name="Nisole A."/>
            <person name="Brunet B."/>
            <person name="Brandao M."/>
            <person name="Lumley L."/>
            <person name="Duan J."/>
            <person name="Quan G."/>
            <person name="Lucarotti C.J."/>
            <person name="Roe A.D."/>
            <person name="Sperling F.A.H."/>
            <person name="Levesque R.C."/>
            <person name="Cusson M."/>
        </authorList>
    </citation>
    <scope>NUCLEOTIDE SEQUENCE [LARGE SCALE GENOMIC DNA]</scope>
    <source>
        <strain evidence="1">Glfc:IPQL:Cfum</strain>
    </source>
</reference>
<dbReference type="EMBL" id="CM046117">
    <property type="protein sequence ID" value="KAI8436691.1"/>
    <property type="molecule type" value="Genomic_DNA"/>
</dbReference>
<dbReference type="Proteomes" id="UP001064048">
    <property type="component" value="Chromosome 17"/>
</dbReference>
<evidence type="ECO:0000313" key="1">
    <source>
        <dbReference type="EMBL" id="KAI8436691.1"/>
    </source>
</evidence>
<evidence type="ECO:0000313" key="2">
    <source>
        <dbReference type="Proteomes" id="UP001064048"/>
    </source>
</evidence>
<name>A0ACC0KJG8_CHOFU</name>
<comment type="caution">
    <text evidence="1">The sequence shown here is derived from an EMBL/GenBank/DDBJ whole genome shotgun (WGS) entry which is preliminary data.</text>
</comment>
<organism evidence="1 2">
    <name type="scientific">Choristoneura fumiferana</name>
    <name type="common">Spruce budworm moth</name>
    <name type="synonym">Archips fumiferana</name>
    <dbReference type="NCBI Taxonomy" id="7141"/>
    <lineage>
        <taxon>Eukaryota</taxon>
        <taxon>Metazoa</taxon>
        <taxon>Ecdysozoa</taxon>
        <taxon>Arthropoda</taxon>
        <taxon>Hexapoda</taxon>
        <taxon>Insecta</taxon>
        <taxon>Pterygota</taxon>
        <taxon>Neoptera</taxon>
        <taxon>Endopterygota</taxon>
        <taxon>Lepidoptera</taxon>
        <taxon>Glossata</taxon>
        <taxon>Ditrysia</taxon>
        <taxon>Tortricoidea</taxon>
        <taxon>Tortricidae</taxon>
        <taxon>Tortricinae</taxon>
        <taxon>Choristoneura</taxon>
    </lineage>
</organism>